<proteinExistence type="predicted"/>
<reference evidence="1" key="1">
    <citation type="submission" date="2019-12" db="EMBL/GenBank/DDBJ databases">
        <title>An insight into the sialome of adult female Ixodes ricinus ticks feeding for 6 days.</title>
        <authorList>
            <person name="Perner J."/>
            <person name="Ribeiro J.M.C."/>
        </authorList>
    </citation>
    <scope>NUCLEOTIDE SEQUENCE</scope>
    <source>
        <strain evidence="1">Semi-engorged</strain>
        <tissue evidence="1">Salivary glands</tissue>
    </source>
</reference>
<accession>A0A6B0ULJ4</accession>
<name>A0A6B0ULJ4_IXORI</name>
<dbReference type="AlphaFoldDB" id="A0A6B0ULJ4"/>
<dbReference type="EMBL" id="GIFC01008527">
    <property type="protein sequence ID" value="MXU90610.1"/>
    <property type="molecule type" value="Transcribed_RNA"/>
</dbReference>
<protein>
    <submittedName>
        <fullName evidence="1">Uncharacterized protein</fullName>
    </submittedName>
</protein>
<sequence>MTPWCTGEGAAAFFFLSFLERSPSSSSWRKPTRLVSCWLQKLRLSTSCSSLRTPCSLSLSASLSSAFLDCSSETAFLSTWAWARSFEYSYASFWYLAGSAPSGEEPSSIGAGSGPL</sequence>
<organism evidence="1">
    <name type="scientific">Ixodes ricinus</name>
    <name type="common">Common tick</name>
    <name type="synonym">Acarus ricinus</name>
    <dbReference type="NCBI Taxonomy" id="34613"/>
    <lineage>
        <taxon>Eukaryota</taxon>
        <taxon>Metazoa</taxon>
        <taxon>Ecdysozoa</taxon>
        <taxon>Arthropoda</taxon>
        <taxon>Chelicerata</taxon>
        <taxon>Arachnida</taxon>
        <taxon>Acari</taxon>
        <taxon>Parasitiformes</taxon>
        <taxon>Ixodida</taxon>
        <taxon>Ixodoidea</taxon>
        <taxon>Ixodidae</taxon>
        <taxon>Ixodinae</taxon>
        <taxon>Ixodes</taxon>
    </lineage>
</organism>
<evidence type="ECO:0000313" key="1">
    <source>
        <dbReference type="EMBL" id="MXU90610.1"/>
    </source>
</evidence>